<accession>X6NBD2</accession>
<feature type="compositionally biased region" description="Basic residues" evidence="1">
    <location>
        <begin position="445"/>
        <end position="457"/>
    </location>
</feature>
<name>X6NBD2_RETFI</name>
<evidence type="ECO:0000313" key="4">
    <source>
        <dbReference type="Proteomes" id="UP000023152"/>
    </source>
</evidence>
<evidence type="ECO:0000313" key="3">
    <source>
        <dbReference type="EMBL" id="ETO23600.1"/>
    </source>
</evidence>
<feature type="transmembrane region" description="Helical" evidence="2">
    <location>
        <begin position="132"/>
        <end position="152"/>
    </location>
</feature>
<keyword evidence="2" id="KW-0812">Transmembrane</keyword>
<dbReference type="EMBL" id="ASPP01009825">
    <property type="protein sequence ID" value="ETO23600.1"/>
    <property type="molecule type" value="Genomic_DNA"/>
</dbReference>
<keyword evidence="2" id="KW-0472">Membrane</keyword>
<feature type="compositionally biased region" description="Basic and acidic residues" evidence="1">
    <location>
        <begin position="1"/>
        <end position="17"/>
    </location>
</feature>
<dbReference type="AlphaFoldDB" id="X6NBD2"/>
<sequence length="473" mass="56923">KREKAQKKDKNKDKEKKEEEEEEEEKKKKTKQKKNNPKQGQNQSSSIRYKRKKNKNKKVENVNKTIEKCNRCQSNDIDKGKAKQKVVLCFLLYREREREREKQTEMRMQSHYTIKHKQIINIITFLKIPIRAIVFVCNVCMLIILVDLFMSMENRADTVKNCENLVEKIDLAIDWIRYKFPLFHEVHVFEVVLDVVLHVICKGFMQLCNCTLFEMNVYLGKETYEDKNENFILQKTPLGFIPRNAYLQVQNERVDYSRISSSLRYAHPKFKTDTHFKLLSLFLDERHEYFPNLLRKRNPVDNFNELIQWVCMRNLNETEAHFLYKLLLFPQFNEIIDKAVNTTSSKEENNDDKKGAQNRRRTILSEYLLFNLSSYLPQHQDKLRSYATKYKPEEYANVDKEKSKEFEWDDNVKSKEREQKWEKKKGKDKENDKKEKGKEKEKGRKEIRKKKKKKNERKKNILEVKALHATEAR</sequence>
<comment type="caution">
    <text evidence="3">The sequence shown here is derived from an EMBL/GenBank/DDBJ whole genome shotgun (WGS) entry which is preliminary data.</text>
</comment>
<feature type="region of interest" description="Disordered" evidence="1">
    <location>
        <begin position="406"/>
        <end position="473"/>
    </location>
</feature>
<reference evidence="3 4" key="1">
    <citation type="journal article" date="2013" name="Curr. Biol.">
        <title>The Genome of the Foraminiferan Reticulomyxa filosa.</title>
        <authorList>
            <person name="Glockner G."/>
            <person name="Hulsmann N."/>
            <person name="Schleicher M."/>
            <person name="Noegel A.A."/>
            <person name="Eichinger L."/>
            <person name="Gallinger C."/>
            <person name="Pawlowski J."/>
            <person name="Sierra R."/>
            <person name="Euteneuer U."/>
            <person name="Pillet L."/>
            <person name="Moustafa A."/>
            <person name="Platzer M."/>
            <person name="Groth M."/>
            <person name="Szafranski K."/>
            <person name="Schliwa M."/>
        </authorList>
    </citation>
    <scope>NUCLEOTIDE SEQUENCE [LARGE SCALE GENOMIC DNA]</scope>
</reference>
<feature type="compositionally biased region" description="Basic and acidic residues" evidence="1">
    <location>
        <begin position="406"/>
        <end position="444"/>
    </location>
</feature>
<feature type="compositionally biased region" description="Basic and acidic residues" evidence="1">
    <location>
        <begin position="458"/>
        <end position="473"/>
    </location>
</feature>
<evidence type="ECO:0000256" key="2">
    <source>
        <dbReference type="SAM" id="Phobius"/>
    </source>
</evidence>
<gene>
    <name evidence="3" type="ORF">RFI_13579</name>
</gene>
<evidence type="ECO:0000256" key="1">
    <source>
        <dbReference type="SAM" id="MobiDB-lite"/>
    </source>
</evidence>
<feature type="region of interest" description="Disordered" evidence="1">
    <location>
        <begin position="1"/>
        <end position="60"/>
    </location>
</feature>
<protein>
    <submittedName>
        <fullName evidence="3">Uncharacterized protein</fullName>
    </submittedName>
</protein>
<keyword evidence="4" id="KW-1185">Reference proteome</keyword>
<organism evidence="3 4">
    <name type="scientific">Reticulomyxa filosa</name>
    <dbReference type="NCBI Taxonomy" id="46433"/>
    <lineage>
        <taxon>Eukaryota</taxon>
        <taxon>Sar</taxon>
        <taxon>Rhizaria</taxon>
        <taxon>Retaria</taxon>
        <taxon>Foraminifera</taxon>
        <taxon>Monothalamids</taxon>
        <taxon>Reticulomyxidae</taxon>
        <taxon>Reticulomyxa</taxon>
    </lineage>
</organism>
<feature type="non-terminal residue" evidence="3">
    <location>
        <position position="1"/>
    </location>
</feature>
<dbReference type="Proteomes" id="UP000023152">
    <property type="component" value="Unassembled WGS sequence"/>
</dbReference>
<proteinExistence type="predicted"/>
<feature type="non-terminal residue" evidence="3">
    <location>
        <position position="473"/>
    </location>
</feature>
<keyword evidence="2" id="KW-1133">Transmembrane helix</keyword>